<dbReference type="AlphaFoldDB" id="U2FIW6"/>
<protein>
    <submittedName>
        <fullName evidence="3">Membrane lipoprotein</fullName>
    </submittedName>
</protein>
<proteinExistence type="predicted"/>
<feature type="chain" id="PRO_5004626234" evidence="2">
    <location>
        <begin position="23"/>
        <end position="374"/>
    </location>
</feature>
<evidence type="ECO:0000256" key="2">
    <source>
        <dbReference type="SAM" id="SignalP"/>
    </source>
</evidence>
<reference evidence="3 4" key="1">
    <citation type="journal article" date="2011" name="J. Bacteriol.">
        <title>Genome sequence of Haloplasma contractile, an unusual contractile bacterium from a deep-sea anoxic brine lake.</title>
        <authorList>
            <person name="Antunes A."/>
            <person name="Alam I."/>
            <person name="El Dorry H."/>
            <person name="Siam R."/>
            <person name="Robertson A."/>
            <person name="Bajic V.B."/>
            <person name="Stingl U."/>
        </authorList>
    </citation>
    <scope>NUCLEOTIDE SEQUENCE [LARGE SCALE GENOMIC DNA]</scope>
    <source>
        <strain evidence="3 4">SSD-17B</strain>
    </source>
</reference>
<dbReference type="RefSeq" id="WP_008824609.1">
    <property type="nucleotide sequence ID" value="NZ_AFNU02000014.1"/>
</dbReference>
<dbReference type="EMBL" id="AFNU02000014">
    <property type="protein sequence ID" value="ERJ11204.1"/>
    <property type="molecule type" value="Genomic_DNA"/>
</dbReference>
<feature type="compositionally biased region" description="Acidic residues" evidence="1">
    <location>
        <begin position="167"/>
        <end position="197"/>
    </location>
</feature>
<gene>
    <name evidence="3" type="ORF">HLPCO_002773</name>
</gene>
<feature type="compositionally biased region" description="Basic and acidic residues" evidence="1">
    <location>
        <begin position="336"/>
        <end position="353"/>
    </location>
</feature>
<dbReference type="eggNOG" id="ENOG5033YUG">
    <property type="taxonomic scope" value="Bacteria"/>
</dbReference>
<dbReference type="OrthoDB" id="411360at2"/>
<keyword evidence="2" id="KW-0732">Signal</keyword>
<reference evidence="3 4" key="2">
    <citation type="journal article" date="2013" name="PLoS ONE">
        <title>INDIGO - INtegrated Data Warehouse of MIcrobial GenOmes with Examples from the Red Sea Extremophiles.</title>
        <authorList>
            <person name="Alam I."/>
            <person name="Antunes A."/>
            <person name="Kamau A.A."/>
            <person name="Ba Alawi W."/>
            <person name="Kalkatawi M."/>
            <person name="Stingl U."/>
            <person name="Bajic V.B."/>
        </authorList>
    </citation>
    <scope>NUCLEOTIDE SEQUENCE [LARGE SCALE GENOMIC DNA]</scope>
    <source>
        <strain evidence="3 4">SSD-17B</strain>
    </source>
</reference>
<feature type="region of interest" description="Disordered" evidence="1">
    <location>
        <begin position="328"/>
        <end position="374"/>
    </location>
</feature>
<evidence type="ECO:0000256" key="1">
    <source>
        <dbReference type="SAM" id="MobiDB-lite"/>
    </source>
</evidence>
<sequence>MKKIISLTVVAFLFILVGCSGATETGENKVVSLTSKQSLAFSTYLASGFLTGASNDTNQNMSVDTYHITGIQYLSNTTEETVNDPTLEIDTELDEVNLYFNKLKVFMDKGLDSAINIEETVSTRDGYDYQVTYTIDDESYTIYYSYVDEFTVDTEESNDVATMNATTEEDTDKDDDEIENENEDQEEADVEEDEENEEEFKLQGLMIINDVEYKLVGANETEGNESKMWFETIDETNTGDYVNVEMKEEEGEQKFEIETVIDGVEKTSEIKFEQEESETKVELELYHDGQESSYEFKKETEDGETVYKFEYAIGETEGEVKIYEEIDEQGNVSYRYKIDEEGKGEGIERRRNDVDDEDDDEDEEDETEEDENVA</sequence>
<dbReference type="Proteomes" id="UP000005707">
    <property type="component" value="Unassembled WGS sequence"/>
</dbReference>
<dbReference type="InParanoid" id="U2FIW6"/>
<comment type="caution">
    <text evidence="3">The sequence shown here is derived from an EMBL/GenBank/DDBJ whole genome shotgun (WGS) entry which is preliminary data.</text>
</comment>
<dbReference type="PROSITE" id="PS51257">
    <property type="entry name" value="PROKAR_LIPOPROTEIN"/>
    <property type="match status" value="1"/>
</dbReference>
<feature type="compositionally biased region" description="Acidic residues" evidence="1">
    <location>
        <begin position="354"/>
        <end position="374"/>
    </location>
</feature>
<organism evidence="3 4">
    <name type="scientific">Haloplasma contractile SSD-17B</name>
    <dbReference type="NCBI Taxonomy" id="1033810"/>
    <lineage>
        <taxon>Bacteria</taxon>
        <taxon>Bacillati</taxon>
        <taxon>Mycoplasmatota</taxon>
        <taxon>Mollicutes</taxon>
        <taxon>Haloplasmatales</taxon>
        <taxon>Haloplasmataceae</taxon>
        <taxon>Haloplasma</taxon>
    </lineage>
</organism>
<accession>U2FIW6</accession>
<evidence type="ECO:0000313" key="4">
    <source>
        <dbReference type="Proteomes" id="UP000005707"/>
    </source>
</evidence>
<keyword evidence="4" id="KW-1185">Reference proteome</keyword>
<feature type="region of interest" description="Disordered" evidence="1">
    <location>
        <begin position="155"/>
        <end position="197"/>
    </location>
</feature>
<feature type="signal peptide" evidence="2">
    <location>
        <begin position="1"/>
        <end position="22"/>
    </location>
</feature>
<name>U2FIW6_9MOLU</name>
<keyword evidence="3" id="KW-0449">Lipoprotein</keyword>
<evidence type="ECO:0000313" key="3">
    <source>
        <dbReference type="EMBL" id="ERJ11204.1"/>
    </source>
</evidence>